<evidence type="ECO:0000313" key="20">
    <source>
        <dbReference type="Proteomes" id="UP000293036"/>
    </source>
</evidence>
<accession>A0A4Q9V1F4</accession>
<comment type="pathway">
    <text evidence="2 17">Phospholipid metabolism; phosphatidylinositol phosphate biosynthesis.</text>
</comment>
<dbReference type="RefSeq" id="WP_131279957.1">
    <property type="nucleotide sequence ID" value="NZ_JBHSLR010000009.1"/>
</dbReference>
<dbReference type="GO" id="GO:0016780">
    <property type="term" value="F:phosphotransferase activity, for other substituted phosphate groups"/>
    <property type="evidence" value="ECO:0007669"/>
    <property type="project" value="UniProtKB-UniRule"/>
</dbReference>
<evidence type="ECO:0000256" key="5">
    <source>
        <dbReference type="ARBA" id="ARBA00011738"/>
    </source>
</evidence>
<keyword evidence="17" id="KW-0443">Lipid metabolism</keyword>
<feature type="transmembrane region" description="Helical" evidence="17">
    <location>
        <begin position="52"/>
        <end position="72"/>
    </location>
</feature>
<feature type="binding site" evidence="17">
    <location>
        <position position="66"/>
    </location>
    <ligand>
        <name>Mg(2+)</name>
        <dbReference type="ChEBI" id="CHEBI:18420"/>
        <label>2</label>
    </ligand>
</feature>
<feature type="transmembrane region" description="Helical" evidence="17">
    <location>
        <begin position="156"/>
        <end position="175"/>
    </location>
</feature>
<evidence type="ECO:0000313" key="19">
    <source>
        <dbReference type="EMBL" id="TBW22873.1"/>
    </source>
</evidence>
<feature type="binding site" evidence="17">
    <location>
        <position position="91"/>
    </location>
    <ligand>
        <name>Mg(2+)</name>
        <dbReference type="ChEBI" id="CHEBI:18420"/>
        <label>2</label>
    </ligand>
</feature>
<keyword evidence="17" id="KW-0444">Lipid biosynthesis</keyword>
<keyword evidence="17" id="KW-1208">Phospholipid metabolism</keyword>
<comment type="function">
    <text evidence="17">Catalyzes the conjugation of the 1'-hydroxyl group of D-myo-inositol-3-phosphate (also named L-myo-inositol-1-phosphate) with a lipid tail of cytidine diphosphate diacylglycerol (CDP-DAG), forming phosphatidylinositol phosphate (PIP) and CMP. PIP is a precursor of phosphatidylinositol (PI) which is an essential lipid required for cell wall formation.</text>
</comment>
<feature type="binding site" evidence="17">
    <location>
        <position position="69"/>
    </location>
    <ligand>
        <name>Mg(2+)</name>
        <dbReference type="ChEBI" id="CHEBI:18420"/>
        <label>1</label>
    </ligand>
</feature>
<dbReference type="UniPathway" id="UPA00220"/>
<keyword evidence="9 17" id="KW-0479">Metal-binding</keyword>
<feature type="binding site" evidence="17">
    <location>
        <position position="70"/>
    </location>
    <ligand>
        <name>a CDP-1,2-diacyl-sn-glycerol</name>
        <dbReference type="ChEBI" id="CHEBI:58332"/>
    </ligand>
</feature>
<evidence type="ECO:0000256" key="13">
    <source>
        <dbReference type="ARBA" id="ARBA00023935"/>
    </source>
</evidence>
<dbReference type="GO" id="GO:0005886">
    <property type="term" value="C:plasma membrane"/>
    <property type="evidence" value="ECO:0007669"/>
    <property type="project" value="UniProtKB-SubCell"/>
</dbReference>
<feature type="transmembrane region" description="Helical" evidence="17">
    <location>
        <begin position="21"/>
        <end position="46"/>
    </location>
</feature>
<keyword evidence="7 17" id="KW-0808">Transferase</keyword>
<comment type="pathway">
    <text evidence="3">Lipid metabolism.</text>
</comment>
<keyword evidence="11 17" id="KW-1133">Transmembrane helix</keyword>
<keyword evidence="17" id="KW-0594">Phospholipid biosynthesis</keyword>
<comment type="cofactor">
    <cofactor evidence="17">
        <name>Mg(2+)</name>
        <dbReference type="ChEBI" id="CHEBI:18420"/>
    </cofactor>
    <text evidence="17">Contains a di-nuclear catalytic Mg(2+) center.</text>
</comment>
<dbReference type="NCBIfam" id="NF045883">
    <property type="entry name" value="PIPSynth"/>
    <property type="match status" value="1"/>
</dbReference>
<evidence type="ECO:0000256" key="9">
    <source>
        <dbReference type="ARBA" id="ARBA00022723"/>
    </source>
</evidence>
<dbReference type="Gene3D" id="1.20.120.1760">
    <property type="match status" value="1"/>
</dbReference>
<comment type="caution">
    <text evidence="17">Lacks conserved residue(s) required for the propagation of feature annotation.</text>
</comment>
<protein>
    <recommendedName>
        <fullName evidence="14 17">Phosphatidylinositol phosphate synthase</fullName>
        <shortName evidence="17">PIP synthase</shortName>
        <ecNumber evidence="17">2.7.8.-</ecNumber>
    </recommendedName>
    <alternativeName>
        <fullName evidence="15 17">CDP-diacylglycerol--D-myo-inositol-3-phosphate 3-phosphatidyltransferase</fullName>
    </alternativeName>
</protein>
<dbReference type="GO" id="GO:0000287">
    <property type="term" value="F:magnesium ion binding"/>
    <property type="evidence" value="ECO:0007669"/>
    <property type="project" value="UniProtKB-UniRule"/>
</dbReference>
<evidence type="ECO:0000256" key="4">
    <source>
        <dbReference type="ARBA" id="ARBA00010441"/>
    </source>
</evidence>
<dbReference type="InterPro" id="IPR044268">
    <property type="entry name" value="PIP_synthase_PgsA1"/>
</dbReference>
<evidence type="ECO:0000256" key="2">
    <source>
        <dbReference type="ARBA" id="ARBA00004805"/>
    </source>
</evidence>
<reference evidence="19 20" key="1">
    <citation type="submission" date="2019-02" db="EMBL/GenBank/DDBJ databases">
        <title>Arcanobacterium bovis sp. nov., isolated from the milk of a cow with mastitis.</title>
        <authorList>
            <person name="Sammra O."/>
            <person name="Foster G."/>
            <person name="Hassan A."/>
            <person name="Alssahen M."/>
            <person name="Laemmler C."/>
            <person name="Borowiak M."/>
            <person name="Malorny B."/>
            <person name="Abdulmawjood A."/>
        </authorList>
    </citation>
    <scope>NUCLEOTIDE SEQUENCE [LARGE SCALE GENOMIC DNA]</scope>
    <source>
        <strain evidence="19 20">C605018/01/1</strain>
    </source>
</reference>
<keyword evidence="8 17" id="KW-0812">Transmembrane</keyword>
<dbReference type="InterPro" id="IPR043130">
    <property type="entry name" value="CDP-OH_PTrfase_TM_dom"/>
</dbReference>
<feature type="active site" description="Proton acceptor" evidence="17">
    <location>
        <position position="91"/>
    </location>
</feature>
<name>A0A4Q9V1F4_9ACTO</name>
<dbReference type="GO" id="GO:0008654">
    <property type="term" value="P:phospholipid biosynthetic process"/>
    <property type="evidence" value="ECO:0007669"/>
    <property type="project" value="UniProtKB-UniRule"/>
</dbReference>
<keyword evidence="20" id="KW-1185">Reference proteome</keyword>
<evidence type="ECO:0000256" key="6">
    <source>
        <dbReference type="ARBA" id="ARBA00022475"/>
    </source>
</evidence>
<comment type="catalytic activity">
    <reaction evidence="16 17">
        <text>a CDP-1,2-diacyl-sn-glycerol + 1D-myo-inositol 3-phosphate = a 1,2-diacyl-sn-glycero-3-phospho-(1D-myo-inositol-3-phosphate) + CMP + H(+)</text>
        <dbReference type="Rhea" id="RHEA:60504"/>
        <dbReference type="ChEBI" id="CHEBI:15378"/>
        <dbReference type="ChEBI" id="CHEBI:58088"/>
        <dbReference type="ChEBI" id="CHEBI:58332"/>
        <dbReference type="ChEBI" id="CHEBI:58401"/>
        <dbReference type="ChEBI" id="CHEBI:60377"/>
    </reaction>
</comment>
<feature type="transmembrane region" description="Helical" evidence="17">
    <location>
        <begin position="116"/>
        <end position="135"/>
    </location>
</feature>
<evidence type="ECO:0000256" key="18">
    <source>
        <dbReference type="RuleBase" id="RU003750"/>
    </source>
</evidence>
<dbReference type="InterPro" id="IPR000462">
    <property type="entry name" value="CDP-OH_P_trans"/>
</dbReference>
<evidence type="ECO:0000256" key="16">
    <source>
        <dbReference type="ARBA" id="ARBA00048865"/>
    </source>
</evidence>
<dbReference type="Proteomes" id="UP000293036">
    <property type="component" value="Unassembled WGS sequence"/>
</dbReference>
<dbReference type="Pfam" id="PF01066">
    <property type="entry name" value="CDP-OH_P_transf"/>
    <property type="match status" value="1"/>
</dbReference>
<dbReference type="PROSITE" id="PS00379">
    <property type="entry name" value="CDP_ALCOHOL_P_TRANSF"/>
    <property type="match status" value="1"/>
</dbReference>
<evidence type="ECO:0000256" key="11">
    <source>
        <dbReference type="ARBA" id="ARBA00022989"/>
    </source>
</evidence>
<proteinExistence type="inferred from homology"/>
<feature type="binding site" evidence="17">
    <location>
        <position position="66"/>
    </location>
    <ligand>
        <name>Mg(2+)</name>
        <dbReference type="ChEBI" id="CHEBI:18420"/>
        <label>1</label>
    </ligand>
</feature>
<feature type="binding site" evidence="17">
    <location>
        <position position="80"/>
    </location>
    <ligand>
        <name>a CDP-1,2-diacyl-sn-glycerol</name>
        <dbReference type="ChEBI" id="CHEBI:58332"/>
    </ligand>
</feature>
<comment type="caution">
    <text evidence="19">The sequence shown here is derived from an EMBL/GenBank/DDBJ whole genome shotgun (WGS) entry which is preliminary data.</text>
</comment>
<evidence type="ECO:0000256" key="10">
    <source>
        <dbReference type="ARBA" id="ARBA00022842"/>
    </source>
</evidence>
<evidence type="ECO:0000256" key="15">
    <source>
        <dbReference type="ARBA" id="ARBA00033137"/>
    </source>
</evidence>
<evidence type="ECO:0000256" key="12">
    <source>
        <dbReference type="ARBA" id="ARBA00023136"/>
    </source>
</evidence>
<feature type="binding site" evidence="17">
    <location>
        <begin position="29"/>
        <end position="32"/>
    </location>
    <ligand>
        <name>a CDP-1,2-diacyl-sn-glycerol</name>
        <dbReference type="ChEBI" id="CHEBI:58332"/>
    </ligand>
</feature>
<evidence type="ECO:0000256" key="17">
    <source>
        <dbReference type="HAMAP-Rule" id="MF_02241"/>
    </source>
</evidence>
<comment type="catalytic activity">
    <reaction evidence="13 17">
        <text>1,2-di-(9Z-octadecenoyl)-sn-glycero-3-cytidine-5'-diphosphate + 1D-myo-inositol 3-phosphate = 1,2-di-(9Z-octadecenoyl)-sn-glycero-3-phospho-(1D-myo-inositol-3-phosphate) + CMP + H(+)</text>
        <dbReference type="Rhea" id="RHEA:61216"/>
        <dbReference type="ChEBI" id="CHEBI:15378"/>
        <dbReference type="ChEBI" id="CHEBI:58401"/>
        <dbReference type="ChEBI" id="CHEBI:60377"/>
        <dbReference type="ChEBI" id="CHEBI:85356"/>
        <dbReference type="ChEBI" id="CHEBI:144472"/>
    </reaction>
</comment>
<sequence length="209" mass="22481">MLSRSGRPLAQIIFGPIARACVKLGVSANTITVVGTVMTIAASLYFFPRNHLLIGTLIVTILVIFDNLDGQVARLTNTSSIWGAFLDSTMDRFADAAIFASFVAWGYTSASEPTRIWVMTGALAALIFGSIVPYARARAEGVGLSASVGIAERADRLVFAGICVLLVGFGLSHWIMAVGMWILALLAFITVIQRMHVVYQQCKLAPNNQ</sequence>
<feature type="binding site" evidence="17">
    <location>
        <position position="87"/>
    </location>
    <ligand>
        <name>Mg(2+)</name>
        <dbReference type="ChEBI" id="CHEBI:18420"/>
        <label>2</label>
    </ligand>
</feature>
<dbReference type="OrthoDB" id="116551at2"/>
<evidence type="ECO:0000256" key="1">
    <source>
        <dbReference type="ARBA" id="ARBA00004651"/>
    </source>
</evidence>
<dbReference type="EMBL" id="SJDT01000002">
    <property type="protein sequence ID" value="TBW22873.1"/>
    <property type="molecule type" value="Genomic_DNA"/>
</dbReference>
<evidence type="ECO:0000256" key="14">
    <source>
        <dbReference type="ARBA" id="ARBA00024082"/>
    </source>
</evidence>
<evidence type="ECO:0000256" key="3">
    <source>
        <dbReference type="ARBA" id="ARBA00005189"/>
    </source>
</evidence>
<evidence type="ECO:0000256" key="8">
    <source>
        <dbReference type="ARBA" id="ARBA00022692"/>
    </source>
</evidence>
<evidence type="ECO:0000256" key="7">
    <source>
        <dbReference type="ARBA" id="ARBA00022679"/>
    </source>
</evidence>
<comment type="subunit">
    <text evidence="5 17">Homodimer.</text>
</comment>
<keyword evidence="10 17" id="KW-0460">Magnesium</keyword>
<dbReference type="InterPro" id="IPR048254">
    <property type="entry name" value="CDP_ALCOHOL_P_TRANSF_CS"/>
</dbReference>
<feature type="binding site" evidence="17">
    <location>
        <position position="74"/>
    </location>
    <ligand>
        <name>a CDP-1,2-diacyl-sn-glycerol</name>
        <dbReference type="ChEBI" id="CHEBI:58332"/>
    </ligand>
</feature>
<keyword evidence="6 17" id="KW-1003">Cell membrane</keyword>
<comment type="subcellular location">
    <subcellularLocation>
        <location evidence="1 17">Cell membrane</location>
        <topology evidence="1 17">Multi-pass membrane protein</topology>
    </subcellularLocation>
</comment>
<gene>
    <name evidence="19" type="ORF">EZJ44_02960</name>
</gene>
<dbReference type="HAMAP" id="MF_02241">
    <property type="entry name" value="PIP_synthase"/>
    <property type="match status" value="1"/>
</dbReference>
<organism evidence="19 20">
    <name type="scientific">Arcanobacterium bovis</name>
    <dbReference type="NCBI Taxonomy" id="2529275"/>
    <lineage>
        <taxon>Bacteria</taxon>
        <taxon>Bacillati</taxon>
        <taxon>Actinomycetota</taxon>
        <taxon>Actinomycetes</taxon>
        <taxon>Actinomycetales</taxon>
        <taxon>Actinomycetaceae</taxon>
        <taxon>Arcanobacterium</taxon>
    </lineage>
</organism>
<dbReference type="EC" id="2.7.8.-" evidence="17"/>
<comment type="similarity">
    <text evidence="4 17 18">Belongs to the CDP-alcohol phosphatidyltransferase class-I family.</text>
</comment>
<dbReference type="AlphaFoldDB" id="A0A4Q9V1F4"/>
<feature type="binding site" evidence="17">
    <location>
        <position position="87"/>
    </location>
    <ligand>
        <name>Mg(2+)</name>
        <dbReference type="ChEBI" id="CHEBI:18420"/>
        <label>1</label>
    </ligand>
</feature>
<keyword evidence="12 17" id="KW-0472">Membrane</keyword>